<feature type="region of interest" description="Disordered" evidence="2">
    <location>
        <begin position="462"/>
        <end position="665"/>
    </location>
</feature>
<feature type="compositionally biased region" description="Basic and acidic residues" evidence="2">
    <location>
        <begin position="555"/>
        <end position="568"/>
    </location>
</feature>
<dbReference type="Proteomes" id="UP000265618">
    <property type="component" value="Unassembled WGS sequence"/>
</dbReference>
<evidence type="ECO:0000256" key="1">
    <source>
        <dbReference type="SAM" id="Coils"/>
    </source>
</evidence>
<feature type="compositionally biased region" description="Basic and acidic residues" evidence="2">
    <location>
        <begin position="323"/>
        <end position="342"/>
    </location>
</feature>
<feature type="compositionally biased region" description="Low complexity" evidence="2">
    <location>
        <begin position="645"/>
        <end position="658"/>
    </location>
</feature>
<reference evidence="3 4" key="1">
    <citation type="journal article" date="2018" name="PLoS ONE">
        <title>The draft genome of Kipferlia bialata reveals reductive genome evolution in fornicate parasites.</title>
        <authorList>
            <person name="Tanifuji G."/>
            <person name="Takabayashi S."/>
            <person name="Kume K."/>
            <person name="Takagi M."/>
            <person name="Nakayama T."/>
            <person name="Kamikawa R."/>
            <person name="Inagaki Y."/>
            <person name="Hashimoto T."/>
        </authorList>
    </citation>
    <scope>NUCLEOTIDE SEQUENCE [LARGE SCALE GENOMIC DNA]</scope>
    <source>
        <strain evidence="3">NY0173</strain>
    </source>
</reference>
<protein>
    <submittedName>
        <fullName evidence="3">Uncharacterized protein</fullName>
    </submittedName>
</protein>
<dbReference type="EMBL" id="BDIP01001444">
    <property type="protein sequence ID" value="GIQ84407.1"/>
    <property type="molecule type" value="Genomic_DNA"/>
</dbReference>
<feature type="non-terminal residue" evidence="3">
    <location>
        <position position="1"/>
    </location>
</feature>
<feature type="region of interest" description="Disordered" evidence="2">
    <location>
        <begin position="317"/>
        <end position="352"/>
    </location>
</feature>
<feature type="compositionally biased region" description="Polar residues" evidence="2">
    <location>
        <begin position="634"/>
        <end position="644"/>
    </location>
</feature>
<organism evidence="3 4">
    <name type="scientific">Kipferlia bialata</name>
    <dbReference type="NCBI Taxonomy" id="797122"/>
    <lineage>
        <taxon>Eukaryota</taxon>
        <taxon>Metamonada</taxon>
        <taxon>Carpediemonas-like organisms</taxon>
        <taxon>Kipferlia</taxon>
    </lineage>
</organism>
<dbReference type="AlphaFoldDB" id="A0A9K3CWR2"/>
<feature type="non-terminal residue" evidence="3">
    <location>
        <position position="888"/>
    </location>
</feature>
<comment type="caution">
    <text evidence="3">The sequence shown here is derived from an EMBL/GenBank/DDBJ whole genome shotgun (WGS) entry which is preliminary data.</text>
</comment>
<keyword evidence="1" id="KW-0175">Coiled coil</keyword>
<evidence type="ECO:0000313" key="4">
    <source>
        <dbReference type="Proteomes" id="UP000265618"/>
    </source>
</evidence>
<feature type="coiled-coil region" evidence="1">
    <location>
        <begin position="96"/>
        <end position="261"/>
    </location>
</feature>
<proteinExistence type="predicted"/>
<gene>
    <name evidence="3" type="ORF">KIPB_005892</name>
</gene>
<feature type="region of interest" description="Disordered" evidence="2">
    <location>
        <begin position="407"/>
        <end position="435"/>
    </location>
</feature>
<keyword evidence="4" id="KW-1185">Reference proteome</keyword>
<feature type="compositionally biased region" description="Polar residues" evidence="2">
    <location>
        <begin position="483"/>
        <end position="492"/>
    </location>
</feature>
<feature type="compositionally biased region" description="Low complexity" evidence="2">
    <location>
        <begin position="621"/>
        <end position="633"/>
    </location>
</feature>
<sequence length="888" mass="98144">LLRLEAAETAVAKAEKETDTVRVTLIGVNDDLVAAQEAKKQAEAETHRLRMDLEAGIDRIKSLEKELSQQGTAVQDEITRLEQGTQESASEKDGLVATLRQQIASLEADRADMQRMLEDANRATLSLERNNTLASADNEEAADKIHTLERELANMVNRQLFEAQGWEEEKAHLEAHASQIEATLKGHLATIARLQKDRDSESNRVEMAVSEGAQQNSILAEKVSELEAELANQAAHFDTQAQAMQAKMDALEEEVEDVTAAYNTEVSSYREKESSLLKRCTQLEAALKMKEETAGAAQDRVAQLEDELVARSRHASAALDAMTQERDGLKAQQERERERETQAHLAEGGPHAELMERLRTANREKDALQMRLDTDTAIADERLGMLSRELKAQQTWMQTRLEEVRAEGEAEREREFTERTAKEAQERQQEKAKLEAKLEEVSTHFAAYKRAKDMETGILRRQLEGYQAVPPSNRERDADGRRSQSMNRSSTAPVGGRVGGRSIYVPRESYAAPGERDSEEEREREGQSSRPHSSNYAEREREGEREGEGVEVESEGERERGMSREGSRSRLSRPPSSASGTVMAREPSRQDLKNMAPRPPTVPGPIARARSRPSTGLAPTQQQLAQLVSQSQSYNAPTRSTSRPGVSRVASAVGARAGTPFSERSLTPSVISSTASSDVSVFPDLVTLDVVPGPVMIHFNEDTRMDAVKVECDLLHAVVDAARHNVTQYVAYSEEELRPRSLLKKASRAVEKLATWAIKDASIRPLIFREQIIPALLEIACAQDSPLTAIFNENTLPFQAPSPKSRVSKVFFYMKRNALVLLAIACSDSECVSAVLDADILDILVAEFLPPPGPESADTDRPRLTPPADIGLVSSVRAAVQIMASLAR</sequence>
<feature type="coiled-coil region" evidence="1">
    <location>
        <begin position="25"/>
        <end position="52"/>
    </location>
</feature>
<name>A0A9K3CWR2_9EUKA</name>
<evidence type="ECO:0000313" key="3">
    <source>
        <dbReference type="EMBL" id="GIQ84407.1"/>
    </source>
</evidence>
<feature type="compositionally biased region" description="Basic and acidic residues" evidence="2">
    <location>
        <begin position="473"/>
        <end position="482"/>
    </location>
</feature>
<feature type="compositionally biased region" description="Basic and acidic residues" evidence="2">
    <location>
        <begin position="514"/>
        <end position="527"/>
    </location>
</feature>
<evidence type="ECO:0000256" key="2">
    <source>
        <dbReference type="SAM" id="MobiDB-lite"/>
    </source>
</evidence>
<feature type="compositionally biased region" description="Basic and acidic residues" evidence="2">
    <location>
        <begin position="537"/>
        <end position="548"/>
    </location>
</feature>
<accession>A0A9K3CWR2</accession>